<feature type="region of interest" description="Disordered" evidence="1">
    <location>
        <begin position="186"/>
        <end position="242"/>
    </location>
</feature>
<dbReference type="EMBL" id="OVEO01000001">
    <property type="protein sequence ID" value="SPQ93344.1"/>
    <property type="molecule type" value="Genomic_DNA"/>
</dbReference>
<gene>
    <name evidence="2" type="ORF">PLBR_LOCUS559</name>
</gene>
<accession>A0A3P3XZY4</accession>
<reference evidence="2 3" key="1">
    <citation type="submission" date="2018-03" db="EMBL/GenBank/DDBJ databases">
        <authorList>
            <person name="Fogelqvist J."/>
        </authorList>
    </citation>
    <scope>NUCLEOTIDE SEQUENCE [LARGE SCALE GENOMIC DNA]</scope>
</reference>
<feature type="compositionally biased region" description="Polar residues" evidence="1">
    <location>
        <begin position="197"/>
        <end position="218"/>
    </location>
</feature>
<keyword evidence="2" id="KW-0496">Mitochondrion</keyword>
<evidence type="ECO:0000313" key="2">
    <source>
        <dbReference type="EMBL" id="SPQ93344.1"/>
    </source>
</evidence>
<dbReference type="PANTHER" id="PTHR28457">
    <property type="entry name" value="COILED-COIL DOMAIN-CONTAINING PROTEIN 189"/>
    <property type="match status" value="1"/>
</dbReference>
<dbReference type="PANTHER" id="PTHR28457:SF1">
    <property type="entry name" value="CILIA- AND FLAGELLA-ASSOCIATED PROTEIN 119"/>
    <property type="match status" value="1"/>
</dbReference>
<dbReference type="Proteomes" id="UP000290189">
    <property type="component" value="Unassembled WGS sequence"/>
</dbReference>
<geneLocation type="mitochondrion" evidence="2"/>
<proteinExistence type="predicted"/>
<evidence type="ECO:0000313" key="3">
    <source>
        <dbReference type="Proteomes" id="UP000290189"/>
    </source>
</evidence>
<dbReference type="InterPro" id="IPR032727">
    <property type="entry name" value="CLAMP"/>
</dbReference>
<sequence>MSVDVGRRLRPRVPLFLVDKHVDHATDAICDRGASPAQRSDAVRDLVERQWGGGAPLPAHRQRALLRLFERLAQFCHDMQYRPEQISTSCAILIETITFACGADLPDPERVVDHFRAMLIRHSVRRSPRSIAVFSLVDVKSLTSFFLDRVFRFLHLYQYVLGRTRHLHLQTERALAPTPTVYPPLSTATLVPADQPNAKSEQEPATNGAASNGTQAAGESQHAPDEQPSTVGGPPPLTDDEINMIMSDPEAKAALQALLDPRLAALQKRLDDQLDAMDRQFQLEADRITSASLAVRDPPAIQQG</sequence>
<organism evidence="2 3">
    <name type="scientific">Plasmodiophora brassicae</name>
    <name type="common">Clubroot disease agent</name>
    <dbReference type="NCBI Taxonomy" id="37360"/>
    <lineage>
        <taxon>Eukaryota</taxon>
        <taxon>Sar</taxon>
        <taxon>Rhizaria</taxon>
        <taxon>Endomyxa</taxon>
        <taxon>Phytomyxea</taxon>
        <taxon>Plasmodiophorida</taxon>
        <taxon>Plasmodiophoridae</taxon>
        <taxon>Plasmodiophora</taxon>
    </lineage>
</organism>
<name>A0A3P3XZY4_PLABS</name>
<dbReference type="AlphaFoldDB" id="A0A3P3XZY4"/>
<evidence type="ECO:0000256" key="1">
    <source>
        <dbReference type="SAM" id="MobiDB-lite"/>
    </source>
</evidence>
<dbReference type="Pfam" id="PF14769">
    <property type="entry name" value="CLAMP"/>
    <property type="match status" value="1"/>
</dbReference>
<protein>
    <submittedName>
        <fullName evidence="2">Uncharacterized protein</fullName>
    </submittedName>
</protein>